<feature type="domain" description="ABC transmembrane type-2" evidence="9">
    <location>
        <begin position="133"/>
        <end position="358"/>
    </location>
</feature>
<feature type="transmembrane region" description="Helical" evidence="8">
    <location>
        <begin position="277"/>
        <end position="297"/>
    </location>
</feature>
<evidence type="ECO:0000256" key="2">
    <source>
        <dbReference type="ARBA" id="ARBA00007783"/>
    </source>
</evidence>
<gene>
    <name evidence="10" type="ORF">CP965_10205</name>
</gene>
<dbReference type="GO" id="GO:0140359">
    <property type="term" value="F:ABC-type transporter activity"/>
    <property type="evidence" value="ECO:0007669"/>
    <property type="project" value="InterPro"/>
</dbReference>
<evidence type="ECO:0000259" key="9">
    <source>
        <dbReference type="PROSITE" id="PS51012"/>
    </source>
</evidence>
<evidence type="ECO:0000256" key="8">
    <source>
        <dbReference type="SAM" id="Phobius"/>
    </source>
</evidence>
<keyword evidence="5 8" id="KW-0812">Transmembrane</keyword>
<protein>
    <recommendedName>
        <fullName evidence="9">ABC transmembrane type-2 domain-containing protein</fullName>
    </recommendedName>
</protein>
<keyword evidence="11" id="KW-1185">Reference proteome</keyword>
<feature type="transmembrane region" description="Helical" evidence="8">
    <location>
        <begin position="332"/>
        <end position="355"/>
    </location>
</feature>
<dbReference type="Gene3D" id="3.40.1710.10">
    <property type="entry name" value="abc type-2 transporter like domain"/>
    <property type="match status" value="1"/>
</dbReference>
<feature type="transmembrane region" description="Helical" evidence="8">
    <location>
        <begin position="243"/>
        <end position="265"/>
    </location>
</feature>
<comment type="subcellular location">
    <subcellularLocation>
        <location evidence="1">Cell membrane</location>
        <topology evidence="1">Multi-pass membrane protein</topology>
    </subcellularLocation>
</comment>
<dbReference type="Pfam" id="PF12698">
    <property type="entry name" value="ABC2_membrane_3"/>
    <property type="match status" value="1"/>
</dbReference>
<evidence type="ECO:0000256" key="4">
    <source>
        <dbReference type="ARBA" id="ARBA00022475"/>
    </source>
</evidence>
<feature type="transmembrane region" description="Helical" evidence="8">
    <location>
        <begin position="216"/>
        <end position="237"/>
    </location>
</feature>
<dbReference type="RefSeq" id="WP_129062007.1">
    <property type="nucleotide sequence ID" value="NZ_NXIE01000004.1"/>
</dbReference>
<dbReference type="Proteomes" id="UP000289718">
    <property type="component" value="Unassembled WGS sequence"/>
</dbReference>
<dbReference type="GO" id="GO:0005886">
    <property type="term" value="C:plasma membrane"/>
    <property type="evidence" value="ECO:0007669"/>
    <property type="project" value="UniProtKB-SubCell"/>
</dbReference>
<dbReference type="InterPro" id="IPR013525">
    <property type="entry name" value="ABC2_TM"/>
</dbReference>
<feature type="transmembrane region" description="Helical" evidence="8">
    <location>
        <begin position="303"/>
        <end position="320"/>
    </location>
</feature>
<feature type="transmembrane region" description="Helical" evidence="8">
    <location>
        <begin position="24"/>
        <end position="43"/>
    </location>
</feature>
<name>A0A4Q1AW02_9BACT</name>
<proteinExistence type="inferred from homology"/>
<feature type="transmembrane region" description="Helical" evidence="8">
    <location>
        <begin position="164"/>
        <end position="183"/>
    </location>
</feature>
<dbReference type="InterPro" id="IPR047817">
    <property type="entry name" value="ABC2_TM_bact-type"/>
</dbReference>
<dbReference type="PANTHER" id="PTHR30294:SF44">
    <property type="entry name" value="MULTIDRUG ABC TRANSPORTER PERMEASE YBHR-RELATED"/>
    <property type="match status" value="1"/>
</dbReference>
<dbReference type="OrthoDB" id="9808686at2"/>
<reference evidence="10 11" key="1">
    <citation type="submission" date="2017-09" db="EMBL/GenBank/DDBJ databases">
        <title>Genomics of the genus Arcobacter.</title>
        <authorList>
            <person name="Perez-Cataluna A."/>
            <person name="Figueras M.J."/>
            <person name="Salas-Masso N."/>
        </authorList>
    </citation>
    <scope>NUCLEOTIDE SEQUENCE [LARGE SCALE GENOMIC DNA]</scope>
    <source>
        <strain evidence="10 11">F156-34</strain>
    </source>
</reference>
<evidence type="ECO:0000256" key="6">
    <source>
        <dbReference type="ARBA" id="ARBA00022989"/>
    </source>
</evidence>
<accession>A0A4Q1AW02</accession>
<evidence type="ECO:0000313" key="10">
    <source>
        <dbReference type="EMBL" id="RXK12142.1"/>
    </source>
</evidence>
<keyword evidence="4" id="KW-1003">Cell membrane</keyword>
<dbReference type="PANTHER" id="PTHR30294">
    <property type="entry name" value="MEMBRANE COMPONENT OF ABC TRANSPORTER YHHJ-RELATED"/>
    <property type="match status" value="1"/>
</dbReference>
<comment type="caution">
    <text evidence="10">The sequence shown here is derived from an EMBL/GenBank/DDBJ whole genome shotgun (WGS) entry which is preliminary data.</text>
</comment>
<evidence type="ECO:0000256" key="7">
    <source>
        <dbReference type="ARBA" id="ARBA00023136"/>
    </source>
</evidence>
<dbReference type="EMBL" id="NXIE01000004">
    <property type="protein sequence ID" value="RXK12142.1"/>
    <property type="molecule type" value="Genomic_DNA"/>
</dbReference>
<comment type="similarity">
    <text evidence="2">Belongs to the ABC-2 integral membrane protein family.</text>
</comment>
<dbReference type="AlphaFoldDB" id="A0A4Q1AW02"/>
<keyword evidence="3" id="KW-0813">Transport</keyword>
<organism evidence="10 11">
    <name type="scientific">Halarcobacter mediterraneus</name>
    <dbReference type="NCBI Taxonomy" id="2023153"/>
    <lineage>
        <taxon>Bacteria</taxon>
        <taxon>Pseudomonadati</taxon>
        <taxon>Campylobacterota</taxon>
        <taxon>Epsilonproteobacteria</taxon>
        <taxon>Campylobacterales</taxon>
        <taxon>Arcobacteraceae</taxon>
        <taxon>Halarcobacter</taxon>
    </lineage>
</organism>
<keyword evidence="6 8" id="KW-1133">Transmembrane helix</keyword>
<evidence type="ECO:0000256" key="5">
    <source>
        <dbReference type="ARBA" id="ARBA00022692"/>
    </source>
</evidence>
<evidence type="ECO:0000313" key="11">
    <source>
        <dbReference type="Proteomes" id="UP000289718"/>
    </source>
</evidence>
<evidence type="ECO:0000256" key="1">
    <source>
        <dbReference type="ARBA" id="ARBA00004651"/>
    </source>
</evidence>
<keyword evidence="7 8" id="KW-0472">Membrane</keyword>
<dbReference type="InterPro" id="IPR051449">
    <property type="entry name" value="ABC-2_transporter_component"/>
</dbReference>
<dbReference type="PROSITE" id="PS51012">
    <property type="entry name" value="ABC_TM2"/>
    <property type="match status" value="1"/>
</dbReference>
<sequence length="360" mass="40865">MFYQLLALIRKEFLAIWSDKRSRIVIIVPPLIQLILFSFAVTLEVKNISIGVLDRDNSYESQELIRSLKYSKRFSEVLYLKSHEDLKEKIDSQKIMVAIEISQNFAKNLEKGQIAQIGLIGDGRKSNSSQITIGYIQLIIASTFSKTSQNIIVRNWYNPNLDNFWWILPNLIGSLTMIIALILTSLSVARERELGTFEQISVAPLSPMTLMIGKTIPPMIISIIEAMFIYFCAIIFFKVPFIGSFFILLLAIVAFVFSTVGFGLFISSISSTQQQGILGAFILLVPSILMSGFATPVENMPQWLIPFTDFIALKYFLILIKGVYLKDISWDIAIWEIIPMLVIGFISLIIATWFFKKKVT</sequence>
<evidence type="ECO:0000256" key="3">
    <source>
        <dbReference type="ARBA" id="ARBA00022448"/>
    </source>
</evidence>